<evidence type="ECO:0000256" key="3">
    <source>
        <dbReference type="ARBA" id="ARBA00020338"/>
    </source>
</evidence>
<accession>J5J159</accession>
<reference evidence="8 9" key="1">
    <citation type="journal article" date="2012" name="Sci. Rep.">
        <title>Genomic perspectives on the evolution of fungal entomopathogenicity in Beauveria bassiana.</title>
        <authorList>
            <person name="Xiao G."/>
            <person name="Ying S.H."/>
            <person name="Zheng P."/>
            <person name="Wang Z.L."/>
            <person name="Zhang S."/>
            <person name="Xie X.Q."/>
            <person name="Shang Y."/>
            <person name="St Leger R.J."/>
            <person name="Zhao G.P."/>
            <person name="Wang C."/>
            <person name="Feng M.G."/>
        </authorList>
    </citation>
    <scope>NUCLEOTIDE SEQUENCE [LARGE SCALE GENOMIC DNA]</scope>
    <source>
        <strain evidence="8 9">ARSEF 2860</strain>
    </source>
</reference>
<organism evidence="8 9">
    <name type="scientific">Beauveria bassiana (strain ARSEF 2860)</name>
    <name type="common">White muscardine disease fungus</name>
    <name type="synonym">Tritirachium shiotae</name>
    <dbReference type="NCBI Taxonomy" id="655819"/>
    <lineage>
        <taxon>Eukaryota</taxon>
        <taxon>Fungi</taxon>
        <taxon>Dikarya</taxon>
        <taxon>Ascomycota</taxon>
        <taxon>Pezizomycotina</taxon>
        <taxon>Sordariomycetes</taxon>
        <taxon>Hypocreomycetidae</taxon>
        <taxon>Hypocreales</taxon>
        <taxon>Cordycipitaceae</taxon>
        <taxon>Beauveria</taxon>
    </lineage>
</organism>
<dbReference type="GO" id="GO:0006915">
    <property type="term" value="P:apoptotic process"/>
    <property type="evidence" value="ECO:0007669"/>
    <property type="project" value="UniProtKB-KW"/>
</dbReference>
<dbReference type="PRINTS" id="PR00834">
    <property type="entry name" value="PROTEASES2C"/>
</dbReference>
<dbReference type="GO" id="GO:0004252">
    <property type="term" value="F:serine-type endopeptidase activity"/>
    <property type="evidence" value="ECO:0007669"/>
    <property type="project" value="InterPro"/>
</dbReference>
<dbReference type="AlphaFoldDB" id="J5J159"/>
<dbReference type="SUPFAM" id="SSF50494">
    <property type="entry name" value="Trypsin-like serine proteases"/>
    <property type="match status" value="1"/>
</dbReference>
<dbReference type="InterPro" id="IPR009003">
    <property type="entry name" value="Peptidase_S1_PA"/>
</dbReference>
<evidence type="ECO:0000256" key="5">
    <source>
        <dbReference type="ARBA" id="ARBA00022703"/>
    </source>
</evidence>
<gene>
    <name evidence="8" type="ORF">BBA_10366</name>
</gene>
<proteinExistence type="inferred from homology"/>
<feature type="domain" description="PDZ-like" evidence="7">
    <location>
        <begin position="227"/>
        <end position="283"/>
    </location>
</feature>
<dbReference type="Gene3D" id="2.40.10.10">
    <property type="entry name" value="Trypsin-like serine proteases"/>
    <property type="match status" value="1"/>
</dbReference>
<comment type="function">
    <text evidence="1">Nuclear serine protease which mediates apoptosis.</text>
</comment>
<evidence type="ECO:0000313" key="8">
    <source>
        <dbReference type="EMBL" id="EJP60688.1"/>
    </source>
</evidence>
<dbReference type="HOGENOM" id="CLU_066465_0_0_1"/>
<dbReference type="InterPro" id="IPR001940">
    <property type="entry name" value="Peptidase_S1C"/>
</dbReference>
<dbReference type="EMBL" id="JH725371">
    <property type="protein sequence ID" value="EJP60688.1"/>
    <property type="molecule type" value="Genomic_DNA"/>
</dbReference>
<evidence type="ECO:0000256" key="1">
    <source>
        <dbReference type="ARBA" id="ARBA00002558"/>
    </source>
</evidence>
<comment type="similarity">
    <text evidence="2">Belongs to the peptidase S1C family.</text>
</comment>
<dbReference type="InParanoid" id="J5J159"/>
<dbReference type="RefSeq" id="XP_008603683.1">
    <property type="nucleotide sequence ID" value="XM_008605461.1"/>
</dbReference>
<protein>
    <recommendedName>
        <fullName evidence="3">Pro-apoptotic serine protease NMA111</fullName>
    </recommendedName>
    <alternativeName>
        <fullName evidence="4">Pro-apoptotic serine protease nma111</fullName>
    </alternativeName>
</protein>
<keyword evidence="5" id="KW-0053">Apoptosis</keyword>
<dbReference type="GO" id="GO:0006508">
    <property type="term" value="P:proteolysis"/>
    <property type="evidence" value="ECO:0007669"/>
    <property type="project" value="InterPro"/>
</dbReference>
<dbReference type="STRING" id="655819.J5J159"/>
<evidence type="ECO:0000259" key="7">
    <source>
        <dbReference type="Pfam" id="PF12812"/>
    </source>
</evidence>
<sequence>MKIDGLSLSSGGASVGQPVLVVGNDAGEATSIIDGAISRTDRNAPQYDGPYSDFNISYYMANMNLSGGSSGSPALGEDGLVLGMVSGRRTDGAICFLLPTGPVLQILCRLRQGQDVHRGDIQCQFVMKPIYECKGLGLDSGWEERLRRQITASGGLLVASKVLVGGPSCGRILPGDILLEVNGAVALQFDELEDAFNENVNGQVSMSLLRSGQLVLGIIDVINLHHIMPKRLVSLGGLFCHDVTYVQAVNMSVAARGVYVAESTEPMLIGDGEPGWIIQSLNGRRGDLRASREPSSTPHFRPQT</sequence>
<dbReference type="SUPFAM" id="SSF50156">
    <property type="entry name" value="PDZ domain-like"/>
    <property type="match status" value="1"/>
</dbReference>
<name>J5J159_BEAB2</name>
<dbReference type="PANTHER" id="PTHR46366:SF8">
    <property type="entry name" value="PRO-APOPTOTIC SERINE PROTEASE NMA111"/>
    <property type="match status" value="1"/>
</dbReference>
<dbReference type="Pfam" id="PF12812">
    <property type="entry name" value="PDZ_1"/>
    <property type="match status" value="1"/>
</dbReference>
<evidence type="ECO:0000313" key="9">
    <source>
        <dbReference type="Proteomes" id="UP000002762"/>
    </source>
</evidence>
<dbReference type="PANTHER" id="PTHR46366">
    <property type="entry name" value="PRO-APOPTOTIC SERINE PROTEASE NMA111"/>
    <property type="match status" value="1"/>
</dbReference>
<dbReference type="GeneID" id="19893376"/>
<dbReference type="InterPro" id="IPR043504">
    <property type="entry name" value="Peptidase_S1_PA_chymotrypsin"/>
</dbReference>
<evidence type="ECO:0000256" key="2">
    <source>
        <dbReference type="ARBA" id="ARBA00010541"/>
    </source>
</evidence>
<dbReference type="InterPro" id="IPR036034">
    <property type="entry name" value="PDZ_sf"/>
</dbReference>
<dbReference type="Pfam" id="PF13365">
    <property type="entry name" value="Trypsin_2"/>
    <property type="match status" value="1"/>
</dbReference>
<dbReference type="Proteomes" id="UP000002762">
    <property type="component" value="Unassembled WGS sequence"/>
</dbReference>
<evidence type="ECO:0000256" key="6">
    <source>
        <dbReference type="ARBA" id="ARBA00022737"/>
    </source>
</evidence>
<keyword evidence="9" id="KW-1185">Reference proteome</keyword>
<dbReference type="InterPro" id="IPR025926">
    <property type="entry name" value="PDZ-like_dom"/>
</dbReference>
<keyword evidence="6" id="KW-0677">Repeat</keyword>
<evidence type="ECO:0000256" key="4">
    <source>
        <dbReference type="ARBA" id="ARBA00021524"/>
    </source>
</evidence>